<evidence type="ECO:0000256" key="3">
    <source>
        <dbReference type="SAM" id="Phobius"/>
    </source>
</evidence>
<dbReference type="EMBL" id="CP130612">
    <property type="protein sequence ID" value="WKW10818.1"/>
    <property type="molecule type" value="Genomic_DNA"/>
</dbReference>
<keyword evidence="6" id="KW-1185">Reference proteome</keyword>
<accession>A0AA49JSG8</accession>
<protein>
    <submittedName>
        <fullName evidence="5">Uncharacterized protein</fullName>
    </submittedName>
</protein>
<dbReference type="InterPro" id="IPR027417">
    <property type="entry name" value="P-loop_NTPase"/>
</dbReference>
<dbReference type="AlphaFoldDB" id="A0AA49JXQ3"/>
<evidence type="ECO:0000256" key="1">
    <source>
        <dbReference type="SAM" id="Coils"/>
    </source>
</evidence>
<reference evidence="5" key="1">
    <citation type="submission" date="2023-07" db="EMBL/GenBank/DDBJ databases">
        <authorList>
            <person name="Haufschild T."/>
            <person name="Kallscheuer N."/>
            <person name="Hammer J."/>
            <person name="Kohn T."/>
            <person name="Kabuu M."/>
            <person name="Jogler M."/>
            <person name="Wohfarth N."/>
            <person name="Heuer A."/>
            <person name="Rohde M."/>
            <person name="van Teeseling M.C.F."/>
            <person name="Jogler C."/>
        </authorList>
    </citation>
    <scope>NUCLEOTIDE SEQUENCE</scope>
    <source>
        <strain evidence="4">Strain 138</strain>
        <strain evidence="5">Strain 318</strain>
    </source>
</reference>
<evidence type="ECO:0000313" key="4">
    <source>
        <dbReference type="EMBL" id="WKW10818.1"/>
    </source>
</evidence>
<dbReference type="Proteomes" id="UP001229955">
    <property type="component" value="Chromosome"/>
</dbReference>
<dbReference type="SUPFAM" id="SSF52540">
    <property type="entry name" value="P-loop containing nucleoside triphosphate hydrolases"/>
    <property type="match status" value="1"/>
</dbReference>
<proteinExistence type="predicted"/>
<dbReference type="RefSeq" id="WP_367886529.1">
    <property type="nucleotide sequence ID" value="NZ_CP130612.1"/>
</dbReference>
<name>A0AA49JXQ3_9BACT</name>
<organism evidence="5 6">
    <name type="scientific">Pseudogemmatithrix spongiicola</name>
    <dbReference type="NCBI Taxonomy" id="3062599"/>
    <lineage>
        <taxon>Bacteria</taxon>
        <taxon>Pseudomonadati</taxon>
        <taxon>Gemmatimonadota</taxon>
        <taxon>Gemmatimonadia</taxon>
        <taxon>Gemmatimonadales</taxon>
        <taxon>Gemmatimonadaceae</taxon>
        <taxon>Pseudogemmatithrix</taxon>
    </lineage>
</organism>
<gene>
    <name evidence="4" type="ORF">Strain138_000050</name>
    <name evidence="5" type="ORF">Strain318_000050</name>
</gene>
<evidence type="ECO:0000313" key="5">
    <source>
        <dbReference type="EMBL" id="WKW13727.1"/>
    </source>
</evidence>
<evidence type="ECO:0000256" key="2">
    <source>
        <dbReference type="SAM" id="MobiDB-lite"/>
    </source>
</evidence>
<keyword evidence="3" id="KW-0812">Transmembrane</keyword>
<evidence type="ECO:0000313" key="6">
    <source>
        <dbReference type="Proteomes" id="UP001229955"/>
    </source>
</evidence>
<keyword evidence="3" id="KW-0472">Membrane</keyword>
<dbReference type="Gene3D" id="3.40.50.300">
    <property type="entry name" value="P-loop containing nucleotide triphosphate hydrolases"/>
    <property type="match status" value="1"/>
</dbReference>
<feature type="coiled-coil region" evidence="1">
    <location>
        <begin position="216"/>
        <end position="243"/>
    </location>
</feature>
<keyword evidence="1" id="KW-0175">Coiled coil</keyword>
<dbReference type="EMBL" id="CP130613">
    <property type="protein sequence ID" value="WKW13727.1"/>
    <property type="molecule type" value="Genomic_DNA"/>
</dbReference>
<feature type="transmembrane region" description="Helical" evidence="3">
    <location>
        <begin position="38"/>
        <end position="56"/>
    </location>
</feature>
<dbReference type="KEGG" id="pspc:Strain318_000050"/>
<feature type="region of interest" description="Disordered" evidence="2">
    <location>
        <begin position="526"/>
        <end position="548"/>
    </location>
</feature>
<keyword evidence="3" id="KW-1133">Transmembrane helix</keyword>
<sequence length="548" mass="57648">MPPATVRSRPPRAPLTGMLWFGARLSLALRRTRRFRRWWLSVGGTVTVIALLLPVATRTPDSALAETASRAVADSVRSAVRLQRAVQRAAVADSLVTAAESVLAAASVPRAAPPRRAPSAASLAAAIARAQDGRAREAVLALAAHPALVAGPRMRATADSLRNARDPGDAYRLSGTILAMAEYRLRSLSPDDEPSVAPPSVTVTAGVDTAAAHAILRAERDTLDAARRQHEAARAAAIEATQAADAARSTVPLVSPGLAMLVLVLLGLVVRVAVTLMRELREPTLAHPLEAERAVGAPALSWVRDALPEGPLRFRPTGVDPFRVLYLHLTSTGTRARAVIVTGDDAPVVAAVAARLAIAAAADHRTTLVAEWDTEQVALARIFRDHPEPGVSDAMAGAFAWREVARNVGSSDGLSIAMLPAGTTQAPVTDEQRAAALAEFQQFRAAFEFSIVAVSLADLAHGRALAPDAPVVLAASIGVTPVDALQRSAELVERASAPLHSLVLWDAPRPPLPSRAELAAWLSKRKGRTPGGSFKAVQEAIRKPVEGQ</sequence>
<accession>A0AA49JXQ3</accession>